<evidence type="ECO:0000256" key="2">
    <source>
        <dbReference type="ARBA" id="ARBA00022448"/>
    </source>
</evidence>
<evidence type="ECO:0000313" key="11">
    <source>
        <dbReference type="EMBL" id="VFT95345.1"/>
    </source>
</evidence>
<proteinExistence type="predicted"/>
<evidence type="ECO:0000256" key="9">
    <source>
        <dbReference type="SAM" id="Phobius"/>
    </source>
</evidence>
<dbReference type="GO" id="GO:0031201">
    <property type="term" value="C:SNARE complex"/>
    <property type="evidence" value="ECO:0007669"/>
    <property type="project" value="TreeGrafter"/>
</dbReference>
<dbReference type="PANTHER" id="PTHR21230">
    <property type="entry name" value="VESICLE TRANSPORT V-SNARE PROTEIN VTI1-RELATED"/>
    <property type="match status" value="1"/>
</dbReference>
<evidence type="ECO:0000256" key="5">
    <source>
        <dbReference type="ARBA" id="ARBA00022989"/>
    </source>
</evidence>
<dbReference type="Proteomes" id="UP000332933">
    <property type="component" value="Unassembled WGS sequence"/>
</dbReference>
<dbReference type="SUPFAM" id="SSF58038">
    <property type="entry name" value="SNARE fusion complex"/>
    <property type="match status" value="1"/>
</dbReference>
<evidence type="ECO:0000256" key="7">
    <source>
        <dbReference type="ARBA" id="ARBA00023136"/>
    </source>
</evidence>
<keyword evidence="6" id="KW-0333">Golgi apparatus</keyword>
<comment type="subcellular location">
    <subcellularLocation>
        <location evidence="1">Golgi apparatus membrane</location>
        <topology evidence="1">Single-pass type IV membrane protein</topology>
    </subcellularLocation>
</comment>
<keyword evidence="5 9" id="KW-1133">Transmembrane helix</keyword>
<dbReference type="EMBL" id="CAADRA010006421">
    <property type="protein sequence ID" value="VFT95345.1"/>
    <property type="molecule type" value="Genomic_DNA"/>
</dbReference>
<evidence type="ECO:0000256" key="3">
    <source>
        <dbReference type="ARBA" id="ARBA00022692"/>
    </source>
</evidence>
<keyword evidence="7 8" id="KW-0472">Membrane</keyword>
<dbReference type="GO" id="GO:0005789">
    <property type="term" value="C:endoplasmic reticulum membrane"/>
    <property type="evidence" value="ECO:0007669"/>
    <property type="project" value="TreeGrafter"/>
</dbReference>
<feature type="transmembrane region" description="Helical" evidence="9">
    <location>
        <begin position="195"/>
        <end position="215"/>
    </location>
</feature>
<dbReference type="GO" id="GO:0015031">
    <property type="term" value="P:protein transport"/>
    <property type="evidence" value="ECO:0007669"/>
    <property type="project" value="UniProtKB-KW"/>
</dbReference>
<evidence type="ECO:0000313" key="10">
    <source>
        <dbReference type="EMBL" id="KAF0689966.1"/>
    </source>
</evidence>
<evidence type="ECO:0000313" key="12">
    <source>
        <dbReference type="Proteomes" id="UP000332933"/>
    </source>
</evidence>
<dbReference type="GO" id="GO:0012507">
    <property type="term" value="C:ER to Golgi transport vesicle membrane"/>
    <property type="evidence" value="ECO:0007669"/>
    <property type="project" value="TreeGrafter"/>
</dbReference>
<dbReference type="GO" id="GO:0005484">
    <property type="term" value="F:SNAP receptor activity"/>
    <property type="evidence" value="ECO:0007669"/>
    <property type="project" value="InterPro"/>
</dbReference>
<dbReference type="AlphaFoldDB" id="A0A485LAS8"/>
<dbReference type="EMBL" id="VJMH01006400">
    <property type="protein sequence ID" value="KAF0689966.1"/>
    <property type="molecule type" value="Genomic_DNA"/>
</dbReference>
<gene>
    <name evidence="11" type="primary">Aste57867_18610</name>
    <name evidence="10" type="ORF">As57867_018548</name>
    <name evidence="11" type="ORF">ASTE57867_18610</name>
</gene>
<dbReference type="GO" id="GO:0006906">
    <property type="term" value="P:vesicle fusion"/>
    <property type="evidence" value="ECO:0007669"/>
    <property type="project" value="TreeGrafter"/>
</dbReference>
<dbReference type="GO" id="GO:0000139">
    <property type="term" value="C:Golgi membrane"/>
    <property type="evidence" value="ECO:0007669"/>
    <property type="project" value="UniProtKB-SubCell"/>
</dbReference>
<keyword evidence="3 9" id="KW-0812">Transmembrane</keyword>
<reference evidence="11 12" key="1">
    <citation type="submission" date="2019-03" db="EMBL/GenBank/DDBJ databases">
        <authorList>
            <person name="Gaulin E."/>
            <person name="Dumas B."/>
        </authorList>
    </citation>
    <scope>NUCLEOTIDE SEQUENCE [LARGE SCALE GENOMIC DNA]</scope>
    <source>
        <strain evidence="11">CBS 568.67</strain>
    </source>
</reference>
<keyword evidence="4 8" id="KW-0653">Protein transport</keyword>
<accession>A0A485LAS8</accession>
<organism evidence="11 12">
    <name type="scientific">Aphanomyces stellatus</name>
    <dbReference type="NCBI Taxonomy" id="120398"/>
    <lineage>
        <taxon>Eukaryota</taxon>
        <taxon>Sar</taxon>
        <taxon>Stramenopiles</taxon>
        <taxon>Oomycota</taxon>
        <taxon>Saprolegniomycetes</taxon>
        <taxon>Saprolegniales</taxon>
        <taxon>Verrucalvaceae</taxon>
        <taxon>Aphanomyces</taxon>
    </lineage>
</organism>
<sequence length="217" mass="24350">MSCSSLYTQARKLVFELKTQLNYLESGNGSSPAAGGGDGSMEMQARENAAGLKSLVDQLDSLVYTENPASREIWIKKVHQIREEYNLLNSSLEQRCIQSSRSQIESQERQKLFARRGGNGNNDINYLSQEHESLSRSSRMISDLNDLSHATMSNLDTQKTRMKGVHRQVLDIANRLGLSGSLLRVIERRETADKWIVYGGIVVVLGFMYICVAFLRG</sequence>
<dbReference type="Gene3D" id="1.20.5.110">
    <property type="match status" value="1"/>
</dbReference>
<evidence type="ECO:0000256" key="1">
    <source>
        <dbReference type="ARBA" id="ARBA00004409"/>
    </source>
</evidence>
<name>A0A485LAS8_9STRA</name>
<protein>
    <submittedName>
        <fullName evidence="11">Aste57867_18610 protein</fullName>
    </submittedName>
</protein>
<dbReference type="PANTHER" id="PTHR21230:SF1">
    <property type="entry name" value="GOLGI SNAP RECEPTOR COMPLEX MEMBER 2"/>
    <property type="match status" value="1"/>
</dbReference>
<evidence type="ECO:0000256" key="4">
    <source>
        <dbReference type="ARBA" id="ARBA00022927"/>
    </source>
</evidence>
<dbReference type="OrthoDB" id="158360at2759"/>
<dbReference type="GO" id="GO:0031902">
    <property type="term" value="C:late endosome membrane"/>
    <property type="evidence" value="ECO:0007669"/>
    <property type="project" value="TreeGrafter"/>
</dbReference>
<dbReference type="GO" id="GO:0000149">
    <property type="term" value="F:SNARE binding"/>
    <property type="evidence" value="ECO:0007669"/>
    <property type="project" value="TreeGrafter"/>
</dbReference>
<evidence type="ECO:0000256" key="8">
    <source>
        <dbReference type="PIRNR" id="PIRNR028865"/>
    </source>
</evidence>
<evidence type="ECO:0000256" key="6">
    <source>
        <dbReference type="ARBA" id="ARBA00023034"/>
    </source>
</evidence>
<keyword evidence="2 8" id="KW-0813">Transport</keyword>
<reference evidence="10" key="2">
    <citation type="submission" date="2019-06" db="EMBL/GenBank/DDBJ databases">
        <title>Genomics analysis of Aphanomyces spp. identifies a new class of oomycete effector associated with host adaptation.</title>
        <authorList>
            <person name="Gaulin E."/>
        </authorList>
    </citation>
    <scope>NUCLEOTIDE SEQUENCE</scope>
    <source>
        <strain evidence="10">CBS 578.67</strain>
    </source>
</reference>
<dbReference type="PIRSF" id="PIRSF028865">
    <property type="entry name" value="Membrin-2"/>
    <property type="match status" value="1"/>
</dbReference>
<dbReference type="Pfam" id="PF12352">
    <property type="entry name" value="V-SNARE_C"/>
    <property type="match status" value="1"/>
</dbReference>
<dbReference type="InterPro" id="IPR027027">
    <property type="entry name" value="GOSR2/Membrin/Bos1"/>
</dbReference>
<keyword evidence="12" id="KW-1185">Reference proteome</keyword>